<feature type="signal peptide" evidence="1">
    <location>
        <begin position="1"/>
        <end position="25"/>
    </location>
</feature>
<accession>A0A914HNX4</accession>
<dbReference type="AlphaFoldDB" id="A0A914HNX4"/>
<name>A0A914HNX4_GLORO</name>
<proteinExistence type="predicted"/>
<sequence>MVVRGVLNVFRGLLVTLIAFDLIRNDPDSEGVGGEKLGSEVRAPEAKSGYRAPTEPPLLGFSAIYHRWRGRSLEGKGKQLCGEKVRWQPAITSGLQLYISQMRETCKQKKNKARLIASTVRTQKVLPPRHQAVLLILGWLRPQSPISQQRGLPTLKSGRMKAYVDFFVVDNLSRPDNSKPIIFAEHTNKLKQCAALMTARSKKQLDDVGRHDNALDAITDVP</sequence>
<keyword evidence="1" id="KW-0732">Signal</keyword>
<reference evidence="3" key="1">
    <citation type="submission" date="2022-11" db="UniProtKB">
        <authorList>
            <consortium name="WormBaseParasite"/>
        </authorList>
    </citation>
    <scope>IDENTIFICATION</scope>
</reference>
<keyword evidence="2" id="KW-1185">Reference proteome</keyword>
<protein>
    <submittedName>
        <fullName evidence="3">Uncharacterized protein</fullName>
    </submittedName>
</protein>
<dbReference type="WBParaSite" id="Gr19_v10_g3279.t1">
    <property type="protein sequence ID" value="Gr19_v10_g3279.t1"/>
    <property type="gene ID" value="Gr19_v10_g3279"/>
</dbReference>
<organism evidence="2 3">
    <name type="scientific">Globodera rostochiensis</name>
    <name type="common">Golden nematode worm</name>
    <name type="synonym">Heterodera rostochiensis</name>
    <dbReference type="NCBI Taxonomy" id="31243"/>
    <lineage>
        <taxon>Eukaryota</taxon>
        <taxon>Metazoa</taxon>
        <taxon>Ecdysozoa</taxon>
        <taxon>Nematoda</taxon>
        <taxon>Chromadorea</taxon>
        <taxon>Rhabditida</taxon>
        <taxon>Tylenchina</taxon>
        <taxon>Tylenchomorpha</taxon>
        <taxon>Tylenchoidea</taxon>
        <taxon>Heteroderidae</taxon>
        <taxon>Heteroderinae</taxon>
        <taxon>Globodera</taxon>
    </lineage>
</organism>
<evidence type="ECO:0000313" key="2">
    <source>
        <dbReference type="Proteomes" id="UP000887572"/>
    </source>
</evidence>
<dbReference type="Proteomes" id="UP000887572">
    <property type="component" value="Unplaced"/>
</dbReference>
<feature type="chain" id="PRO_5037064613" evidence="1">
    <location>
        <begin position="26"/>
        <end position="222"/>
    </location>
</feature>
<evidence type="ECO:0000256" key="1">
    <source>
        <dbReference type="SAM" id="SignalP"/>
    </source>
</evidence>
<evidence type="ECO:0000313" key="3">
    <source>
        <dbReference type="WBParaSite" id="Gr19_v10_g3279.t1"/>
    </source>
</evidence>